<dbReference type="InterPro" id="IPR011701">
    <property type="entry name" value="MFS"/>
</dbReference>
<evidence type="ECO:0000256" key="1">
    <source>
        <dbReference type="ARBA" id="ARBA00004141"/>
    </source>
</evidence>
<name>A0A6S7H749_PARCT</name>
<dbReference type="Pfam" id="PF18701">
    <property type="entry name" value="DUF5641"/>
    <property type="match status" value="1"/>
</dbReference>
<comment type="subcellular location">
    <subcellularLocation>
        <location evidence="1">Membrane</location>
        <topology evidence="1">Multi-pass membrane protein</topology>
    </subcellularLocation>
</comment>
<dbReference type="InterPro" id="IPR020846">
    <property type="entry name" value="MFS_dom"/>
</dbReference>
<dbReference type="Gene3D" id="1.20.1250.20">
    <property type="entry name" value="MFS general substrate transporter like domains"/>
    <property type="match status" value="1"/>
</dbReference>
<dbReference type="OrthoDB" id="6432183at2759"/>
<organism evidence="5 6">
    <name type="scientific">Paramuricea clavata</name>
    <name type="common">Red gorgonian</name>
    <name type="synonym">Violescent sea-whip</name>
    <dbReference type="NCBI Taxonomy" id="317549"/>
    <lineage>
        <taxon>Eukaryota</taxon>
        <taxon>Metazoa</taxon>
        <taxon>Cnidaria</taxon>
        <taxon>Anthozoa</taxon>
        <taxon>Octocorallia</taxon>
        <taxon>Malacalcyonacea</taxon>
        <taxon>Plexauridae</taxon>
        <taxon>Paramuricea</taxon>
    </lineage>
</organism>
<keyword evidence="2" id="KW-0812">Transmembrane</keyword>
<dbReference type="Proteomes" id="UP001152795">
    <property type="component" value="Unassembled WGS sequence"/>
</dbReference>
<dbReference type="Pfam" id="PF07690">
    <property type="entry name" value="MFS_1"/>
    <property type="match status" value="1"/>
</dbReference>
<dbReference type="PRINTS" id="PR01035">
    <property type="entry name" value="TCRTETA"/>
</dbReference>
<feature type="non-terminal residue" evidence="5">
    <location>
        <position position="530"/>
    </location>
</feature>
<comment type="caution">
    <text evidence="5">The sequence shown here is derived from an EMBL/GenBank/DDBJ whole genome shotgun (WGS) entry which is preliminary data.</text>
</comment>
<protein>
    <submittedName>
        <fullName evidence="5">Major facilitator superfamily domain-containing 8-like</fullName>
    </submittedName>
</protein>
<proteinExistence type="predicted"/>
<accession>A0A6S7H749</accession>
<reference evidence="5" key="1">
    <citation type="submission" date="2020-04" db="EMBL/GenBank/DDBJ databases">
        <authorList>
            <person name="Alioto T."/>
            <person name="Alioto T."/>
            <person name="Gomez Garrido J."/>
        </authorList>
    </citation>
    <scope>NUCLEOTIDE SEQUENCE</scope>
    <source>
        <strain evidence="5">A484AB</strain>
    </source>
</reference>
<evidence type="ECO:0000256" key="4">
    <source>
        <dbReference type="ARBA" id="ARBA00023136"/>
    </source>
</evidence>
<dbReference type="InterPro" id="IPR040676">
    <property type="entry name" value="DUF5641"/>
</dbReference>
<dbReference type="InterPro" id="IPR001958">
    <property type="entry name" value="Tet-R_TetA/multi-R_MdtG-like"/>
</dbReference>
<dbReference type="PANTHER" id="PTHR23510">
    <property type="entry name" value="INNER MEMBRANE TRANSPORT PROTEIN YAJR"/>
    <property type="match status" value="1"/>
</dbReference>
<dbReference type="PROSITE" id="PS50850">
    <property type="entry name" value="MFS"/>
    <property type="match status" value="1"/>
</dbReference>
<dbReference type="AlphaFoldDB" id="A0A6S7H749"/>
<dbReference type="EMBL" id="CACRXK020004117">
    <property type="protein sequence ID" value="CAB4001555.1"/>
    <property type="molecule type" value="Genomic_DNA"/>
</dbReference>
<evidence type="ECO:0000313" key="6">
    <source>
        <dbReference type="Proteomes" id="UP001152795"/>
    </source>
</evidence>
<dbReference type="GO" id="GO:0016020">
    <property type="term" value="C:membrane"/>
    <property type="evidence" value="ECO:0007669"/>
    <property type="project" value="UniProtKB-SubCell"/>
</dbReference>
<keyword evidence="3" id="KW-1133">Transmembrane helix</keyword>
<dbReference type="SUPFAM" id="SSF103473">
    <property type="entry name" value="MFS general substrate transporter"/>
    <property type="match status" value="1"/>
</dbReference>
<keyword evidence="6" id="KW-1185">Reference proteome</keyword>
<gene>
    <name evidence="5" type="ORF">PACLA_8A073868</name>
</gene>
<keyword evidence="4" id="KW-0472">Membrane</keyword>
<dbReference type="InterPro" id="IPR036259">
    <property type="entry name" value="MFS_trans_sf"/>
</dbReference>
<dbReference type="InterPro" id="IPR051068">
    <property type="entry name" value="MFS_Domain-Containing_Protein"/>
</dbReference>
<dbReference type="GO" id="GO:0022857">
    <property type="term" value="F:transmembrane transporter activity"/>
    <property type="evidence" value="ECO:0007669"/>
    <property type="project" value="InterPro"/>
</dbReference>
<evidence type="ECO:0000256" key="3">
    <source>
        <dbReference type="ARBA" id="ARBA00022989"/>
    </source>
</evidence>
<sequence length="530" mass="58973">MFETKPTENGESNPNVKAYVLLFTCASTSSVHIELTLGLSVQVAGLREQSLAKSHKRNSGSTISQGEIVIVKNETTPRAFWKLARVEKLLPGRDGNIRAAEIKLESKFVTRRPIEQLVSIEVKSTLADLETGHEVGKEGIQDDDSLVVRSRRTAAVLGERRRQEENISSFKSCLKPGFPSTSTVLFIYIAIRITVDGLEEFLIMPTAWYYIKELGETTFFLGVTLASYSIGVLVTAPFIGALDDRFHITKPILIVSAACKFIGHLIYTIPINAYFPLCGRLLCGLANGSMGVLYAVVSRYTEKEGRAKAFLFFGGMFNFGIALAPSLGSVIKFNFNILGSTIGKGNSPGLFLAIIWFLMIIATVFCIPRNAGRENSLPLTQIGPGARSDDKIDGELERKSRPIIDCKIACLYYLIFMGFFLYCVTTFYIPLLAADLYHLQLIHVKLLFINGTMVVFVAFLSNYLAVEYVSERKLIIFWMTVQIFPILLLFYFDLTWHNPDQVIGTYLLLPLTMLGVSCFGYSIILALLSK</sequence>
<dbReference type="PANTHER" id="PTHR23510:SF16">
    <property type="entry name" value="MAJOR FACILITATOR SUPERFAMILY (MFS) PROFILE DOMAIN-CONTAINING PROTEIN"/>
    <property type="match status" value="1"/>
</dbReference>
<evidence type="ECO:0000313" key="5">
    <source>
        <dbReference type="EMBL" id="CAB4001555.1"/>
    </source>
</evidence>
<evidence type="ECO:0000256" key="2">
    <source>
        <dbReference type="ARBA" id="ARBA00022692"/>
    </source>
</evidence>